<protein>
    <recommendedName>
        <fullName evidence="1">Methyltransferase domain-containing protein</fullName>
    </recommendedName>
</protein>
<gene>
    <name evidence="3" type="ORF">JF50_17630</name>
</gene>
<dbReference type="EMBL" id="JWIC01000007">
    <property type="protein sequence ID" value="KID56115.1"/>
    <property type="molecule type" value="Genomic_DNA"/>
</dbReference>
<proteinExistence type="predicted"/>
<evidence type="ECO:0000313" key="3">
    <source>
        <dbReference type="EMBL" id="KID56115.1"/>
    </source>
</evidence>
<evidence type="ECO:0000259" key="1">
    <source>
        <dbReference type="Pfam" id="PF13649"/>
    </source>
</evidence>
<dbReference type="SUPFAM" id="SSF53335">
    <property type="entry name" value="S-adenosyl-L-methionine-dependent methyltransferases"/>
    <property type="match status" value="1"/>
</dbReference>
<dbReference type="RefSeq" id="WP_039610689.1">
    <property type="nucleotide sequence ID" value="NZ_JWIC01000007.1"/>
</dbReference>
<sequence length="431" mass="47850">MGLSKSQFVDVTQILLSAPKGAVDKADIKAMVDYLGTVTGILTSTDMNQSDKTETASGVAISPVQAAKCFEETVRTQLFAQGVAQAISEHTAANNTPARVLYAGTGPYATLLIPLLAVSDNLPVEVTLIDIHQENIDAVHKLINHFNLGHYNIRTHHADATLWQPQSPQERFDIIISETMTALLKREPQVYIFKHLVQFLAPEGVLIPQQVSLKAWLTQGENEAANTELLGEFFCLEKSTSLALSQDDFSCFSSGLTIPDKDCSGYTVKLTTDIRVYGDLVLTEGDCSLNIAFNFSPYDVVLTANETIQFNYVAPSSPDFSIVFPTAQWQYSDYTLPKSDDVGRLGLMQLKRSFQRAFMIKRGERFEVLDAEWHAELVIYDMLALNCAEVTAKMFELESFADFESWVEASTGALSHTKVEAINDAFRRRIY</sequence>
<dbReference type="Proteomes" id="UP000031327">
    <property type="component" value="Unassembled WGS sequence"/>
</dbReference>
<dbReference type="Pfam" id="PF13649">
    <property type="entry name" value="Methyltransf_25"/>
    <property type="match status" value="1"/>
</dbReference>
<dbReference type="InterPro" id="IPR041698">
    <property type="entry name" value="Methyltransf_25"/>
</dbReference>
<dbReference type="AlphaFoldDB" id="A0A023Q0X3"/>
<dbReference type="EMBL" id="KF724688">
    <property type="protein sequence ID" value="AHX39836.1"/>
    <property type="molecule type" value="Genomic_DNA"/>
</dbReference>
<feature type="domain" description="Methyltransferase" evidence="1">
    <location>
        <begin position="119"/>
        <end position="204"/>
    </location>
</feature>
<reference evidence="2" key="1">
    <citation type="journal article" date="2014" name="Science">
        <title>Marine tubeworm metamorphosis induced by arrays of bacterial phage tail-like structures.</title>
        <authorList>
            <person name="Shikuma N.J."/>
            <person name="Pilhofer M."/>
            <person name="Weiss G.L."/>
            <person name="Hadfield M.G."/>
            <person name="Jensen G.J."/>
            <person name="Newman D.K."/>
        </authorList>
    </citation>
    <scope>NUCLEOTIDE SEQUENCE</scope>
    <source>
        <strain evidence="2">HI1</strain>
    </source>
</reference>
<organism evidence="2">
    <name type="scientific">Pseudoalteromonas luteoviolacea</name>
    <dbReference type="NCBI Taxonomy" id="43657"/>
    <lineage>
        <taxon>Bacteria</taxon>
        <taxon>Pseudomonadati</taxon>
        <taxon>Pseudomonadota</taxon>
        <taxon>Gammaproteobacteria</taxon>
        <taxon>Alteromonadales</taxon>
        <taxon>Pseudoalteromonadaceae</taxon>
        <taxon>Pseudoalteromonas</taxon>
    </lineage>
</organism>
<reference evidence="3 4" key="2">
    <citation type="submission" date="2014-12" db="EMBL/GenBank/DDBJ databases">
        <title>Draft Genome Sequence of Pseudoalteromonas luteoviolacea HI1.</title>
        <authorList>
            <person name="Asahina A.Y."/>
            <person name="Hadfield M.G."/>
        </authorList>
    </citation>
    <scope>NUCLEOTIDE SEQUENCE [LARGE SCALE GENOMIC DNA]</scope>
    <source>
        <strain evidence="3 4">HI1</strain>
    </source>
</reference>
<evidence type="ECO:0000313" key="2">
    <source>
        <dbReference type="EMBL" id="AHX39836.1"/>
    </source>
</evidence>
<dbReference type="CDD" id="cd02440">
    <property type="entry name" value="AdoMet_MTases"/>
    <property type="match status" value="1"/>
</dbReference>
<name>A0A023Q0X3_9GAMM</name>
<dbReference type="Gene3D" id="3.40.50.150">
    <property type="entry name" value="Vaccinia Virus protein VP39"/>
    <property type="match status" value="1"/>
</dbReference>
<accession>A0A023Q0X3</accession>
<dbReference type="OrthoDB" id="1157001at2"/>
<evidence type="ECO:0000313" key="4">
    <source>
        <dbReference type="Proteomes" id="UP000031327"/>
    </source>
</evidence>
<dbReference type="InterPro" id="IPR029063">
    <property type="entry name" value="SAM-dependent_MTases_sf"/>
</dbReference>